<evidence type="ECO:0000313" key="2">
    <source>
        <dbReference type="EMBL" id="AOS61485.1"/>
    </source>
</evidence>
<reference evidence="3" key="1">
    <citation type="submission" date="2016-03" db="EMBL/GenBank/DDBJ databases">
        <title>Complete genome sequence of the type strain Actinoalloteichus hymeniacidonis DSM 45092.</title>
        <authorList>
            <person name="Schaffert L."/>
            <person name="Albersmeier A."/>
            <person name="Winkler A."/>
            <person name="Kalinowski J."/>
            <person name="Zotchev S."/>
            <person name="Ruckert C."/>
        </authorList>
    </citation>
    <scope>NUCLEOTIDE SEQUENCE [LARGE SCALE GENOMIC DNA]</scope>
    <source>
        <strain evidence="3">HPA177(T) (DSM 45092(T))</strain>
    </source>
</reference>
<name>A0AAC9MWM9_9PSEU</name>
<dbReference type="Proteomes" id="UP000095210">
    <property type="component" value="Chromosome"/>
</dbReference>
<gene>
    <name evidence="2" type="ORF">TL08_03260</name>
</gene>
<dbReference type="AlphaFoldDB" id="A0AAC9MWM9"/>
<proteinExistence type="predicted"/>
<organism evidence="2 3">
    <name type="scientific">Actinoalloteichus hymeniacidonis</name>
    <dbReference type="NCBI Taxonomy" id="340345"/>
    <lineage>
        <taxon>Bacteria</taxon>
        <taxon>Bacillati</taxon>
        <taxon>Actinomycetota</taxon>
        <taxon>Actinomycetes</taxon>
        <taxon>Pseudonocardiales</taxon>
        <taxon>Pseudonocardiaceae</taxon>
        <taxon>Actinoalloteichus</taxon>
    </lineage>
</organism>
<keyword evidence="3" id="KW-1185">Reference proteome</keyword>
<sequence>MRRSATAPSQPWPGRPRARMSTGGVSDQEEDVAAAFAPLLELPEPDELLDEPEEPEVLDVLDVEELLSVDFEVPESDFFSVDELDSDFTVEVAPSPLPLRLSVR</sequence>
<evidence type="ECO:0000313" key="3">
    <source>
        <dbReference type="Proteomes" id="UP000095210"/>
    </source>
</evidence>
<dbReference type="KEGG" id="ahm:TL08_03260"/>
<feature type="region of interest" description="Disordered" evidence="1">
    <location>
        <begin position="1"/>
        <end position="29"/>
    </location>
</feature>
<dbReference type="EMBL" id="CP014859">
    <property type="protein sequence ID" value="AOS61485.1"/>
    <property type="molecule type" value="Genomic_DNA"/>
</dbReference>
<evidence type="ECO:0000256" key="1">
    <source>
        <dbReference type="SAM" id="MobiDB-lite"/>
    </source>
</evidence>
<accession>A0AAC9MWM9</accession>
<protein>
    <submittedName>
        <fullName evidence="2">Uncharacterized protein</fullName>
    </submittedName>
</protein>